<organism evidence="1 2">
    <name type="scientific">Coemansia helicoidea</name>
    <dbReference type="NCBI Taxonomy" id="1286919"/>
    <lineage>
        <taxon>Eukaryota</taxon>
        <taxon>Fungi</taxon>
        <taxon>Fungi incertae sedis</taxon>
        <taxon>Zoopagomycota</taxon>
        <taxon>Kickxellomycotina</taxon>
        <taxon>Kickxellomycetes</taxon>
        <taxon>Kickxellales</taxon>
        <taxon>Kickxellaceae</taxon>
        <taxon>Coemansia</taxon>
    </lineage>
</organism>
<reference evidence="1" key="1">
    <citation type="submission" date="2022-07" db="EMBL/GenBank/DDBJ databases">
        <title>Phylogenomic reconstructions and comparative analyses of Kickxellomycotina fungi.</title>
        <authorList>
            <person name="Reynolds N.K."/>
            <person name="Stajich J.E."/>
            <person name="Barry K."/>
            <person name="Grigoriev I.V."/>
            <person name="Crous P."/>
            <person name="Smith M.E."/>
        </authorList>
    </citation>
    <scope>NUCLEOTIDE SEQUENCE</scope>
    <source>
        <strain evidence="1">BCRC 34780</strain>
    </source>
</reference>
<comment type="caution">
    <text evidence="1">The sequence shown here is derived from an EMBL/GenBank/DDBJ whole genome shotgun (WGS) entry which is preliminary data.</text>
</comment>
<keyword evidence="2" id="KW-1185">Reference proteome</keyword>
<dbReference type="EMBL" id="JANBUN010000317">
    <property type="protein sequence ID" value="KAJ2804773.1"/>
    <property type="molecule type" value="Genomic_DNA"/>
</dbReference>
<accession>A0ACC1LBC3</accession>
<gene>
    <name evidence="1" type="primary">ABCC1_3</name>
    <name evidence="1" type="ORF">H4R21_001510</name>
</gene>
<evidence type="ECO:0000313" key="2">
    <source>
        <dbReference type="Proteomes" id="UP001140087"/>
    </source>
</evidence>
<feature type="non-terminal residue" evidence="1">
    <location>
        <position position="1"/>
    </location>
</feature>
<protein>
    <submittedName>
        <fullName evidence="1">Multidrug resistance-associated protein 1</fullName>
    </submittedName>
</protein>
<sequence>AVARMVWRPMLPLLAIRFLMEVGSIAEILVTGYLLRCFDSASEHRWYHGYSIAFVLLVIKGVCMQQFHIRELIEDEFSRVVSAIRLELFRLPLEPNGQRRLADFIVSPRMVGDLPRILSTFSQTCIQILGLWTKFAALYYVVGPLALIPVVSVVAMMVIVWGFELLVGPSYQWSTSISTYDDSISEIYQGIKAIKLYGWERMYLDPKLQGQDSDATRLPWYAPAILIAWIIVGAAKKASLHVATYIMFYLHTQSPMFAASALTSAYVLELDLHVGNLFVGKTGAGKSSLLLSISGELEMTAGTGGVAGSIAYLEQSPWIMNDTMRANVLFGRQYDAEFFIKVIHACALTEDIAMWPDADLTVIGERGINISGGQRARLALARTLYSRADIYVLDDPLSAVDAHVKRHILENVLLDTGMLAGKLRIITTNSGHILPYAHQVVTLTDGRAEVTMQTPQEYRAADADESTAEPPKAVPHDDDSNAEEQPVAVSKQPANNPDQAKRMGLDMLKNSGAVLSRSNALRYLGLQTLQSFMSTMLLFVEYHIRTHVSGSIINRTIRGAFVRNIIHAPMSFFDSTTRQHVSSAYDDGAKALAEEIPQLVMNEMIRLFNVGPHFVQKYMEDKDEKQRLQMHINALRNLVRDIAHFTDIQRIITRFLSPIELYRQYAGIEPEALYVVDDCRPAPSWPHAGKIEFCDYTMRYREDLEPALNGITFTIQPGEKIGIVGRTGAGKSTLVKSLFRLVHGTDAGQILIDGQDIVEMGVGDLRPRLGIIPQESTMFSGSFKRNLDPLQDYTIEDMWAALVTSGIAPKVAPPRAPTDGMPDDDRYDERYEETMAEWNHQWATAGRAMRLLMLSLYKQPKKRINTRLEPRHGLDRTAQSGSQGFSGGEQQLFSLCRVLMRMRRIIVLDEATADVDLETDRRMQQVFRDAFAGCTVLTIAHRLETIMASDRIVVMDKGRIAETGTPQELIDAGGLFAELVKANDFGS</sequence>
<evidence type="ECO:0000313" key="1">
    <source>
        <dbReference type="EMBL" id="KAJ2804773.1"/>
    </source>
</evidence>
<proteinExistence type="predicted"/>
<name>A0ACC1LBC3_9FUNG</name>
<dbReference type="Proteomes" id="UP001140087">
    <property type="component" value="Unassembled WGS sequence"/>
</dbReference>